<dbReference type="InterPro" id="IPR050097">
    <property type="entry name" value="Ferredoxin-NADP_redctase_2"/>
</dbReference>
<gene>
    <name evidence="5" type="ORF">GCM10009727_04760</name>
</gene>
<dbReference type="InterPro" id="IPR036188">
    <property type="entry name" value="FAD/NAD-bd_sf"/>
</dbReference>
<feature type="domain" description="FAD/NAD(P)-binding" evidence="4">
    <location>
        <begin position="21"/>
        <end position="295"/>
    </location>
</feature>
<sequence length="331" mass="35211">MSKATNDLEGGAPRAAGDGTYDVVVVGAGAAGLNAALLLGRARRRVVVLDAGEPRNAPASHMHGFLSRDGLPPARLLELGRAEIARYGVGLVRGRVERIDHGYDVRMVGGPVLRTRRVLVATGLRDELPDIPGVRQRWGKDVLHCPYCHGYEVRDQPLAVLGTGPGAVHQALLVRQWSDDVVFFTHTLELSSRDRERLEASGLRIVAGRVAQVVVDGGRLRGIELADGSLVPRAAAFVFPRMVPQDDLLTGLGCAKDDNGWIVTDRTSRTSVAGVWAAGNVIDSRAQVVTAAGMGSAAAFAINGDLLEEDVEHAVGRHRKVFGATVPEAGR</sequence>
<organism evidence="5 6">
    <name type="scientific">Actinomadura napierensis</name>
    <dbReference type="NCBI Taxonomy" id="267854"/>
    <lineage>
        <taxon>Bacteria</taxon>
        <taxon>Bacillati</taxon>
        <taxon>Actinomycetota</taxon>
        <taxon>Actinomycetes</taxon>
        <taxon>Streptosporangiales</taxon>
        <taxon>Thermomonosporaceae</taxon>
        <taxon>Actinomadura</taxon>
    </lineage>
</organism>
<comment type="catalytic activity">
    <reaction evidence="3">
        <text>[thioredoxin]-dithiol + NADP(+) = [thioredoxin]-disulfide + NADPH + H(+)</text>
        <dbReference type="Rhea" id="RHEA:20345"/>
        <dbReference type="Rhea" id="RHEA-COMP:10698"/>
        <dbReference type="Rhea" id="RHEA-COMP:10700"/>
        <dbReference type="ChEBI" id="CHEBI:15378"/>
        <dbReference type="ChEBI" id="CHEBI:29950"/>
        <dbReference type="ChEBI" id="CHEBI:50058"/>
        <dbReference type="ChEBI" id="CHEBI:57783"/>
        <dbReference type="ChEBI" id="CHEBI:58349"/>
        <dbReference type="EC" id="1.8.1.9"/>
    </reaction>
</comment>
<evidence type="ECO:0000313" key="5">
    <source>
        <dbReference type="EMBL" id="GAA2120250.1"/>
    </source>
</evidence>
<dbReference type="SUPFAM" id="SSF51905">
    <property type="entry name" value="FAD/NAD(P)-binding domain"/>
    <property type="match status" value="1"/>
</dbReference>
<dbReference type="Proteomes" id="UP001501020">
    <property type="component" value="Unassembled WGS sequence"/>
</dbReference>
<accession>A0ABN2Y078</accession>
<reference evidence="5 6" key="1">
    <citation type="journal article" date="2019" name="Int. J. Syst. Evol. Microbiol.">
        <title>The Global Catalogue of Microorganisms (GCM) 10K type strain sequencing project: providing services to taxonomists for standard genome sequencing and annotation.</title>
        <authorList>
            <consortium name="The Broad Institute Genomics Platform"/>
            <consortium name="The Broad Institute Genome Sequencing Center for Infectious Disease"/>
            <person name="Wu L."/>
            <person name="Ma J."/>
        </authorList>
    </citation>
    <scope>NUCLEOTIDE SEQUENCE [LARGE SCALE GENOMIC DNA]</scope>
    <source>
        <strain evidence="5 6">JCM 13850</strain>
    </source>
</reference>
<dbReference type="RefSeq" id="WP_344260845.1">
    <property type="nucleotide sequence ID" value="NZ_BAAAMR010000002.1"/>
</dbReference>
<dbReference type="PRINTS" id="PR00469">
    <property type="entry name" value="PNDRDTASEII"/>
</dbReference>
<dbReference type="PANTHER" id="PTHR48105">
    <property type="entry name" value="THIOREDOXIN REDUCTASE 1-RELATED-RELATED"/>
    <property type="match status" value="1"/>
</dbReference>
<evidence type="ECO:0000256" key="1">
    <source>
        <dbReference type="ARBA" id="ARBA00022630"/>
    </source>
</evidence>
<keyword evidence="2" id="KW-0560">Oxidoreductase</keyword>
<evidence type="ECO:0000256" key="3">
    <source>
        <dbReference type="ARBA" id="ARBA00048132"/>
    </source>
</evidence>
<comment type="caution">
    <text evidence="5">The sequence shown here is derived from an EMBL/GenBank/DDBJ whole genome shotgun (WGS) entry which is preliminary data.</text>
</comment>
<dbReference type="InterPro" id="IPR023753">
    <property type="entry name" value="FAD/NAD-binding_dom"/>
</dbReference>
<dbReference type="EMBL" id="BAAAMR010000002">
    <property type="protein sequence ID" value="GAA2120250.1"/>
    <property type="molecule type" value="Genomic_DNA"/>
</dbReference>
<dbReference type="PRINTS" id="PR00368">
    <property type="entry name" value="FADPNR"/>
</dbReference>
<keyword evidence="1" id="KW-0285">Flavoprotein</keyword>
<dbReference type="Pfam" id="PF07992">
    <property type="entry name" value="Pyr_redox_2"/>
    <property type="match status" value="1"/>
</dbReference>
<name>A0ABN2Y078_9ACTN</name>
<evidence type="ECO:0000313" key="6">
    <source>
        <dbReference type="Proteomes" id="UP001501020"/>
    </source>
</evidence>
<evidence type="ECO:0000256" key="2">
    <source>
        <dbReference type="ARBA" id="ARBA00023002"/>
    </source>
</evidence>
<evidence type="ECO:0000259" key="4">
    <source>
        <dbReference type="Pfam" id="PF07992"/>
    </source>
</evidence>
<protein>
    <submittedName>
        <fullName evidence="5">NAD(P)/FAD-dependent oxidoreductase</fullName>
    </submittedName>
</protein>
<keyword evidence="6" id="KW-1185">Reference proteome</keyword>
<proteinExistence type="predicted"/>
<dbReference type="Gene3D" id="3.50.50.60">
    <property type="entry name" value="FAD/NAD(P)-binding domain"/>
    <property type="match status" value="2"/>
</dbReference>